<feature type="region of interest" description="Disordered" evidence="2">
    <location>
        <begin position="1"/>
        <end position="27"/>
    </location>
</feature>
<dbReference type="HOGENOM" id="CLU_123330_0_0_5"/>
<dbReference type="InterPro" id="IPR011146">
    <property type="entry name" value="HIT-like"/>
</dbReference>
<accession>H6SMN6</accession>
<proteinExistence type="predicted"/>
<dbReference type="AlphaFoldDB" id="H6SMN6"/>
<sequence length="173" mass="18947">MMSAGSRAPYKGPAVRRQSRPGVSPGRPLRIMVPLDDRLAADSHWVVDWPLCQVRLMDDARFFWLVLVPDRAGAVEPFDLAPEDQAILWQEALAAAAALKAATRAAKINVGLLGNIVSQLHVHVVARRGEDVAWPGPVWGAGVPERLDPAALRRRLAEARAFLALTSRPEMPR</sequence>
<reference evidence="4 5" key="1">
    <citation type="submission" date="2012-02" db="EMBL/GenBank/DDBJ databases">
        <title>Shotgun genome sequence of Phaeospirillum photometricum DSM 122.</title>
        <authorList>
            <person name="Duquesne K."/>
            <person name="Sturgis J."/>
        </authorList>
    </citation>
    <scope>NUCLEOTIDE SEQUENCE [LARGE SCALE GENOMIC DNA]</scope>
    <source>
        <strain evidence="5">DSM122</strain>
    </source>
</reference>
<comment type="caution">
    <text evidence="1">Lacks conserved residue(s) required for the propagation of feature annotation.</text>
</comment>
<protein>
    <submittedName>
        <fullName evidence="4">Histidine triad (HIT) protein</fullName>
    </submittedName>
</protein>
<feature type="domain" description="HIT" evidence="3">
    <location>
        <begin position="65"/>
        <end position="134"/>
    </location>
</feature>
<dbReference type="InterPro" id="IPR036265">
    <property type="entry name" value="HIT-like_sf"/>
</dbReference>
<dbReference type="PROSITE" id="PS51084">
    <property type="entry name" value="HIT_2"/>
    <property type="match status" value="1"/>
</dbReference>
<keyword evidence="5" id="KW-1185">Reference proteome</keyword>
<gene>
    <name evidence="4" type="ORF">RSPPHO_02545</name>
</gene>
<dbReference type="PATRIC" id="fig|1150469.3.peg.2896"/>
<dbReference type="eggNOG" id="COG0537">
    <property type="taxonomic scope" value="Bacteria"/>
</dbReference>
<evidence type="ECO:0000313" key="4">
    <source>
        <dbReference type="EMBL" id="CCG09171.1"/>
    </source>
</evidence>
<dbReference type="STRING" id="1150469.RSPPHO_02545"/>
<evidence type="ECO:0000313" key="5">
    <source>
        <dbReference type="Proteomes" id="UP000033220"/>
    </source>
</evidence>
<dbReference type="Pfam" id="PF01230">
    <property type="entry name" value="HIT"/>
    <property type="match status" value="1"/>
</dbReference>
<evidence type="ECO:0000256" key="1">
    <source>
        <dbReference type="PROSITE-ProRule" id="PRU00464"/>
    </source>
</evidence>
<evidence type="ECO:0000256" key="2">
    <source>
        <dbReference type="SAM" id="MobiDB-lite"/>
    </source>
</evidence>
<dbReference type="KEGG" id="rpm:RSPPHO_02545"/>
<evidence type="ECO:0000259" key="3">
    <source>
        <dbReference type="PROSITE" id="PS51084"/>
    </source>
</evidence>
<dbReference type="GO" id="GO:0003824">
    <property type="term" value="F:catalytic activity"/>
    <property type="evidence" value="ECO:0007669"/>
    <property type="project" value="InterPro"/>
</dbReference>
<name>H6SMN6_PARPM</name>
<dbReference type="SUPFAM" id="SSF54197">
    <property type="entry name" value="HIT-like"/>
    <property type="match status" value="1"/>
</dbReference>
<dbReference type="EMBL" id="HE663493">
    <property type="protein sequence ID" value="CCG09171.1"/>
    <property type="molecule type" value="Genomic_DNA"/>
</dbReference>
<organism evidence="4 5">
    <name type="scientific">Pararhodospirillum photometricum DSM 122</name>
    <dbReference type="NCBI Taxonomy" id="1150469"/>
    <lineage>
        <taxon>Bacteria</taxon>
        <taxon>Pseudomonadati</taxon>
        <taxon>Pseudomonadota</taxon>
        <taxon>Alphaproteobacteria</taxon>
        <taxon>Rhodospirillales</taxon>
        <taxon>Rhodospirillaceae</taxon>
        <taxon>Pararhodospirillum</taxon>
    </lineage>
</organism>
<dbReference type="Proteomes" id="UP000033220">
    <property type="component" value="Chromosome DSM 122"/>
</dbReference>
<dbReference type="Gene3D" id="3.30.428.10">
    <property type="entry name" value="HIT-like"/>
    <property type="match status" value="1"/>
</dbReference>